<evidence type="ECO:0000313" key="3">
    <source>
        <dbReference type="Proteomes" id="UP000552644"/>
    </source>
</evidence>
<feature type="chain" id="PRO_5030894053" evidence="1">
    <location>
        <begin position="32"/>
        <end position="161"/>
    </location>
</feature>
<sequence length="161" mass="17971">MNRTIRSMLGVAAATAVLAVGVPALTTTASAATTGATTASAFDVDFWGSYYSKYRNGSRAKASGRVWDDGDSEVHVQGRVYDSNSPSWLCGYVQVKFENTDGDESYEWARQCGSSGYRSFHYSEEDVDSVQVRVCYWDKHQAKRVYCGRWNYIYEADSDDE</sequence>
<keyword evidence="1" id="KW-0732">Signal</keyword>
<name>A0A7W7QNZ7_9ACTN</name>
<evidence type="ECO:0000313" key="2">
    <source>
        <dbReference type="EMBL" id="MBB4917125.1"/>
    </source>
</evidence>
<keyword evidence="3" id="KW-1185">Reference proteome</keyword>
<evidence type="ECO:0000256" key="1">
    <source>
        <dbReference type="SAM" id="SignalP"/>
    </source>
</evidence>
<accession>A0A7W7QNZ7</accession>
<dbReference type="InterPro" id="IPR006311">
    <property type="entry name" value="TAT_signal"/>
</dbReference>
<dbReference type="RefSeq" id="WP_184717127.1">
    <property type="nucleotide sequence ID" value="NZ_JACHJP010000004.1"/>
</dbReference>
<dbReference type="EMBL" id="JACHJP010000004">
    <property type="protein sequence ID" value="MBB4917125.1"/>
    <property type="molecule type" value="Genomic_DNA"/>
</dbReference>
<feature type="signal peptide" evidence="1">
    <location>
        <begin position="1"/>
        <end position="31"/>
    </location>
</feature>
<reference evidence="2 3" key="1">
    <citation type="submission" date="2020-08" db="EMBL/GenBank/DDBJ databases">
        <title>Genomic Encyclopedia of Type Strains, Phase III (KMG-III): the genomes of soil and plant-associated and newly described type strains.</title>
        <authorList>
            <person name="Whitman W."/>
        </authorList>
    </citation>
    <scope>NUCLEOTIDE SEQUENCE [LARGE SCALE GENOMIC DNA]</scope>
    <source>
        <strain evidence="2 3">CECT 8840</strain>
    </source>
</reference>
<organism evidence="2 3">
    <name type="scientific">Streptosporangium saharense</name>
    <dbReference type="NCBI Taxonomy" id="1706840"/>
    <lineage>
        <taxon>Bacteria</taxon>
        <taxon>Bacillati</taxon>
        <taxon>Actinomycetota</taxon>
        <taxon>Actinomycetes</taxon>
        <taxon>Streptosporangiales</taxon>
        <taxon>Streptosporangiaceae</taxon>
        <taxon>Streptosporangium</taxon>
    </lineage>
</organism>
<gene>
    <name evidence="2" type="ORF">FHS44_004233</name>
</gene>
<proteinExistence type="predicted"/>
<dbReference type="AlphaFoldDB" id="A0A7W7QNZ7"/>
<comment type="caution">
    <text evidence="2">The sequence shown here is derived from an EMBL/GenBank/DDBJ whole genome shotgun (WGS) entry which is preliminary data.</text>
</comment>
<dbReference type="Proteomes" id="UP000552644">
    <property type="component" value="Unassembled WGS sequence"/>
</dbReference>
<protein>
    <submittedName>
        <fullName evidence="2">Photosystem II stability/assembly factor-like uncharacterized protein</fullName>
    </submittedName>
</protein>
<dbReference type="PROSITE" id="PS51318">
    <property type="entry name" value="TAT"/>
    <property type="match status" value="1"/>
</dbReference>